<evidence type="ECO:0000313" key="3">
    <source>
        <dbReference type="Proteomes" id="UP000467841"/>
    </source>
</evidence>
<keyword evidence="1" id="KW-0472">Membrane</keyword>
<keyword evidence="1" id="KW-1133">Transmembrane helix</keyword>
<keyword evidence="3" id="KW-1185">Reference proteome</keyword>
<dbReference type="PANTHER" id="PTHR35128:SF1">
    <property type="entry name" value="SECRETION-REGULATING GUANINE NUCLEOTIDE EXCHANGE FACTOR"/>
    <property type="match status" value="1"/>
</dbReference>
<dbReference type="OrthoDB" id="10022521at2759"/>
<dbReference type="Gene3D" id="3.40.50.1820">
    <property type="entry name" value="alpha/beta hydrolase"/>
    <property type="match status" value="1"/>
</dbReference>
<protein>
    <submittedName>
        <fullName evidence="2">Uncharacterized protein</fullName>
    </submittedName>
</protein>
<dbReference type="InterPro" id="IPR029058">
    <property type="entry name" value="AB_hydrolase_fold"/>
</dbReference>
<name>A0A6D2LL60_9BRAS</name>
<dbReference type="Proteomes" id="UP000467841">
    <property type="component" value="Unassembled WGS sequence"/>
</dbReference>
<dbReference type="PANTHER" id="PTHR35128">
    <property type="entry name" value="SECRETION-REGULATING GUANINE NUCLEOTIDE EXCHANGE FACTOR"/>
    <property type="match status" value="1"/>
</dbReference>
<feature type="transmembrane region" description="Helical" evidence="1">
    <location>
        <begin position="68"/>
        <end position="89"/>
    </location>
</feature>
<proteinExistence type="predicted"/>
<reference evidence="2" key="1">
    <citation type="submission" date="2020-01" db="EMBL/GenBank/DDBJ databases">
        <authorList>
            <person name="Mishra B."/>
        </authorList>
    </citation>
    <scope>NUCLEOTIDE SEQUENCE [LARGE SCALE GENOMIC DNA]</scope>
</reference>
<organism evidence="2 3">
    <name type="scientific">Microthlaspi erraticum</name>
    <dbReference type="NCBI Taxonomy" id="1685480"/>
    <lineage>
        <taxon>Eukaryota</taxon>
        <taxon>Viridiplantae</taxon>
        <taxon>Streptophyta</taxon>
        <taxon>Embryophyta</taxon>
        <taxon>Tracheophyta</taxon>
        <taxon>Spermatophyta</taxon>
        <taxon>Magnoliopsida</taxon>
        <taxon>eudicotyledons</taxon>
        <taxon>Gunneridae</taxon>
        <taxon>Pentapetalae</taxon>
        <taxon>rosids</taxon>
        <taxon>malvids</taxon>
        <taxon>Brassicales</taxon>
        <taxon>Brassicaceae</taxon>
        <taxon>Coluteocarpeae</taxon>
        <taxon>Microthlaspi</taxon>
    </lineage>
</organism>
<evidence type="ECO:0000256" key="1">
    <source>
        <dbReference type="SAM" id="Phobius"/>
    </source>
</evidence>
<accession>A0A6D2LL60</accession>
<sequence length="395" mass="44715">MRFVVSACIDSAIAKRRELSRKLTCRRYHSPAGIKWNPKFNEIRLFSSVMLKHSDKGKSPYGSRSHRLGITFVVGILFVSALLFCFSSKNQDSELELRRQITNSVKPELQSHSHPTVEIQNGTNLIWKIPKSPKAVLFIAHGCHRKASDFWDKSSDCPQCTGLPEERLLIRSALARRFAVLTVSSAGTCWSLGKEKLVVENVIKSWVKKHKHERLPLVALGASSGGYFVSALATDLKFSSIVLMIAEGVFDQISISKQYPPTLFVHMPKDVYRQQKIREFLEGLRMEGVDAAEIECMDLPLSPGFLADRIPGLDRGVSAKLFKLFREKGFVDEKGYMKRDGRRTPWKQALSGYKISLEESLVTPVEEELNLAFAYHEMTSLQSEQIFSWFESHMG</sequence>
<dbReference type="AlphaFoldDB" id="A0A6D2LL60"/>
<dbReference type="SUPFAM" id="SSF53474">
    <property type="entry name" value="alpha/beta-Hydrolases"/>
    <property type="match status" value="1"/>
</dbReference>
<gene>
    <name evidence="2" type="ORF">MERR_LOCUS47970</name>
</gene>
<comment type="caution">
    <text evidence="2">The sequence shown here is derived from an EMBL/GenBank/DDBJ whole genome shotgun (WGS) entry which is preliminary data.</text>
</comment>
<evidence type="ECO:0000313" key="2">
    <source>
        <dbReference type="EMBL" id="CAA7060734.1"/>
    </source>
</evidence>
<dbReference type="EMBL" id="CACVBM020001829">
    <property type="protein sequence ID" value="CAA7060734.1"/>
    <property type="molecule type" value="Genomic_DNA"/>
</dbReference>
<keyword evidence="1" id="KW-0812">Transmembrane</keyword>